<dbReference type="InterPro" id="IPR009003">
    <property type="entry name" value="Peptidase_S1_PA"/>
</dbReference>
<dbReference type="InterPro" id="IPR026444">
    <property type="entry name" value="Secre_tail"/>
</dbReference>
<name>A0A368UN58_9BACT</name>
<dbReference type="RefSeq" id="WP_114437682.1">
    <property type="nucleotide sequence ID" value="NZ_QPIZ01000023.1"/>
</dbReference>
<dbReference type="GO" id="GO:0004252">
    <property type="term" value="F:serine-type endopeptidase activity"/>
    <property type="evidence" value="ECO:0007669"/>
    <property type="project" value="InterPro"/>
</dbReference>
<protein>
    <submittedName>
        <fullName evidence="1">Putative secreted protein (Por secretion system target)</fullName>
    </submittedName>
</protein>
<gene>
    <name evidence="1" type="ORF">DFO77_12334</name>
</gene>
<dbReference type="Gene3D" id="2.40.10.10">
    <property type="entry name" value="Trypsin-like serine proteases"/>
    <property type="match status" value="2"/>
</dbReference>
<dbReference type="PANTHER" id="PTHR36234:SF5">
    <property type="entry name" value="LYSYL ENDOPEPTIDASE"/>
    <property type="match status" value="1"/>
</dbReference>
<dbReference type="AlphaFoldDB" id="A0A368UN58"/>
<evidence type="ECO:0000313" key="2">
    <source>
        <dbReference type="Proteomes" id="UP000252733"/>
    </source>
</evidence>
<dbReference type="GO" id="GO:0006508">
    <property type="term" value="P:proteolysis"/>
    <property type="evidence" value="ECO:0007669"/>
    <property type="project" value="InterPro"/>
</dbReference>
<evidence type="ECO:0000313" key="1">
    <source>
        <dbReference type="EMBL" id="RCW30209.1"/>
    </source>
</evidence>
<comment type="caution">
    <text evidence="1">The sequence shown here is derived from an EMBL/GenBank/DDBJ whole genome shotgun (WGS) entry which is preliminary data.</text>
</comment>
<dbReference type="PROSITE" id="PS00134">
    <property type="entry name" value="TRYPSIN_HIS"/>
    <property type="match status" value="1"/>
</dbReference>
<proteinExistence type="predicted"/>
<organism evidence="1 2">
    <name type="scientific">Marinilabilia salmonicolor</name>
    <dbReference type="NCBI Taxonomy" id="989"/>
    <lineage>
        <taxon>Bacteria</taxon>
        <taxon>Pseudomonadati</taxon>
        <taxon>Bacteroidota</taxon>
        <taxon>Bacteroidia</taxon>
        <taxon>Marinilabiliales</taxon>
        <taxon>Marinilabiliaceae</taxon>
        <taxon>Marinilabilia</taxon>
    </lineage>
</organism>
<dbReference type="Pfam" id="PF13365">
    <property type="entry name" value="Trypsin_2"/>
    <property type="match status" value="1"/>
</dbReference>
<dbReference type="EMBL" id="QPIZ01000023">
    <property type="protein sequence ID" value="RCW30209.1"/>
    <property type="molecule type" value="Genomic_DNA"/>
</dbReference>
<reference evidence="1 2" key="1">
    <citation type="submission" date="2018-07" db="EMBL/GenBank/DDBJ databases">
        <title>Freshwater and sediment microbial communities from various areas in North America, analyzing microbe dynamics in response to fracking.</title>
        <authorList>
            <person name="Lamendella R."/>
        </authorList>
    </citation>
    <scope>NUCLEOTIDE SEQUENCE [LARGE SCALE GENOMIC DNA]</scope>
    <source>
        <strain evidence="1 2">160A</strain>
    </source>
</reference>
<sequence>MLRQTLFITFLIFQISAFAQVGHGGKPLFKNQGQLKSARAVMQGSEEEKIRLTPPAYEDIRLDLESPRKGESFTFAYPHFVQLTPDNSGVVGVLDDGRLIWQLRISSPGAYSLNLVFDKFRMAEGDSLFIYDASGGYILGAFTDKTNKKWGGLATAPVPGDEVVIEWRGRDFARENGSSIEIGAVNHDFLNIFKILKGAGDFGASGSCHTDFTCFEDAVIVENGRSTGQVIVGGTEYCTGTLMNNSNNDGTPYVLTAGHCLGNSVESEDIVFIMNYEVPACQEQIQGSQMQSLSGSLLRAYADRLDFALIEMTETPPASYRPVYAGWDLNESPATGTHTVHHPMGDVKKVAADNEIPTPVTFNASSVLGNSFLSDAHWKIDEWDEGTTEAGSSGAGLFLEDGKLIGLLSGGAASCENPINDYFARLNRIWNHYAEDTARVDKWLNPSGDGRTQLEAFDPGKGAFLRLTHFTPEMNPVLKNVSGGTGSWTGNNSEGVVAVAEQFGEVASARIYGVFLMPGLNGQLGDGNLTVKIWSGIDEPEFVVAEQTVSINSIVNKEFLVLFDEPVMVSGPFFAGYDLDYTPTVDKWAVYQANSVSGVNTVLLETSAGWNHYNILSGDSPAMAWIDVLADEVIYSDSATIDLPSDGFEVVPNPVEQDLVIFYPEDGAGIVTIFNLKGQPVLERNVLIYGNRGEIRGVGEKLSKGAYLVQFQKNGKKLVRKLMVK</sequence>
<dbReference type="InterPro" id="IPR018114">
    <property type="entry name" value="TRYPSIN_HIS"/>
</dbReference>
<dbReference type="Proteomes" id="UP000252733">
    <property type="component" value="Unassembled WGS sequence"/>
</dbReference>
<accession>A0A368UN58</accession>
<dbReference type="PANTHER" id="PTHR36234">
    <property type="entry name" value="LYSYL ENDOPEPTIDASE"/>
    <property type="match status" value="1"/>
</dbReference>
<dbReference type="NCBIfam" id="TIGR04183">
    <property type="entry name" value="Por_Secre_tail"/>
    <property type="match status" value="1"/>
</dbReference>
<dbReference type="InterPro" id="IPR043504">
    <property type="entry name" value="Peptidase_S1_PA_chymotrypsin"/>
</dbReference>
<keyword evidence="2" id="KW-1185">Reference proteome</keyword>
<dbReference type="SUPFAM" id="SSF50494">
    <property type="entry name" value="Trypsin-like serine proteases"/>
    <property type="match status" value="1"/>
</dbReference>